<evidence type="ECO:0000313" key="3">
    <source>
        <dbReference type="Proteomes" id="UP000642748"/>
    </source>
</evidence>
<proteinExistence type="predicted"/>
<keyword evidence="3" id="KW-1185">Reference proteome</keyword>
<gene>
    <name evidence="2" type="ORF">Raf01_48080</name>
</gene>
<protein>
    <submittedName>
        <fullName evidence="2">Uncharacterized protein</fullName>
    </submittedName>
</protein>
<reference evidence="2" key="1">
    <citation type="submission" date="2021-01" db="EMBL/GenBank/DDBJ databases">
        <title>Whole genome shotgun sequence of Rugosimonospora africana NBRC 104875.</title>
        <authorList>
            <person name="Komaki H."/>
            <person name="Tamura T."/>
        </authorList>
    </citation>
    <scope>NUCLEOTIDE SEQUENCE</scope>
    <source>
        <strain evidence="2">NBRC 104875</strain>
    </source>
</reference>
<dbReference type="Proteomes" id="UP000642748">
    <property type="component" value="Unassembled WGS sequence"/>
</dbReference>
<evidence type="ECO:0000256" key="1">
    <source>
        <dbReference type="SAM" id="MobiDB-lite"/>
    </source>
</evidence>
<name>A0A8J3QUB8_9ACTN</name>
<organism evidence="2 3">
    <name type="scientific">Rugosimonospora africana</name>
    <dbReference type="NCBI Taxonomy" id="556532"/>
    <lineage>
        <taxon>Bacteria</taxon>
        <taxon>Bacillati</taxon>
        <taxon>Actinomycetota</taxon>
        <taxon>Actinomycetes</taxon>
        <taxon>Micromonosporales</taxon>
        <taxon>Micromonosporaceae</taxon>
        <taxon>Rugosimonospora</taxon>
    </lineage>
</organism>
<accession>A0A8J3QUB8</accession>
<comment type="caution">
    <text evidence="2">The sequence shown here is derived from an EMBL/GenBank/DDBJ whole genome shotgun (WGS) entry which is preliminary data.</text>
</comment>
<evidence type="ECO:0000313" key="2">
    <source>
        <dbReference type="EMBL" id="GIH16636.1"/>
    </source>
</evidence>
<dbReference type="AlphaFoldDB" id="A0A8J3QUB8"/>
<dbReference type="EMBL" id="BONZ01000045">
    <property type="protein sequence ID" value="GIH16636.1"/>
    <property type="molecule type" value="Genomic_DNA"/>
</dbReference>
<feature type="region of interest" description="Disordered" evidence="1">
    <location>
        <begin position="1"/>
        <end position="20"/>
    </location>
</feature>
<feature type="compositionally biased region" description="Basic and acidic residues" evidence="1">
    <location>
        <begin position="1"/>
        <end position="13"/>
    </location>
</feature>
<sequence length="120" mass="13581">MRLCRRERDRGDPPDTGMVDDDRVAAVARLWQAHLRAPFPPSLRGAEIAGIDMVLLDADTAGCVRTWLQHTSQRASESGTRMSIRLGNLDRVLPLLTDPLEVRYYRRLRDLANLICELPS</sequence>